<evidence type="ECO:0000313" key="2">
    <source>
        <dbReference type="Proteomes" id="UP001208794"/>
    </source>
</evidence>
<dbReference type="RefSeq" id="WP_265357788.1">
    <property type="nucleotide sequence ID" value="NZ_JAMQPR010000001.1"/>
</dbReference>
<dbReference type="EMBL" id="JAMQPR010000001">
    <property type="protein sequence ID" value="MCW7503913.1"/>
    <property type="molecule type" value="Genomic_DNA"/>
</dbReference>
<evidence type="ECO:0000313" key="1">
    <source>
        <dbReference type="EMBL" id="MCW7503913.1"/>
    </source>
</evidence>
<keyword evidence="2" id="KW-1185">Reference proteome</keyword>
<reference evidence="1 2" key="1">
    <citation type="submission" date="2022-06" db="EMBL/GenBank/DDBJ databases">
        <title>Leptospira isolates from biofilms formed at urban environments.</title>
        <authorList>
            <person name="Ribeiro P.S."/>
            <person name="Sousa T."/>
            <person name="Carvalho N."/>
            <person name="Aburjaile F."/>
            <person name="Neves F."/>
            <person name="Oliveira D."/>
            <person name="Blanco L."/>
            <person name="Lima J."/>
            <person name="Costa F."/>
            <person name="Brenig B."/>
            <person name="Soares S."/>
            <person name="Ramos R."/>
            <person name="Goes-Neto A."/>
            <person name="Matiuzzi M."/>
            <person name="Azevedo V."/>
            <person name="Ristow P."/>
        </authorList>
    </citation>
    <scope>NUCLEOTIDE SEQUENCE [LARGE SCALE GENOMIC DNA]</scope>
    <source>
        <strain evidence="1 2">VSF14</strain>
    </source>
</reference>
<dbReference type="Proteomes" id="UP001208794">
    <property type="component" value="Unassembled WGS sequence"/>
</dbReference>
<organism evidence="1 2">
    <name type="scientific">Leptospira paudalimensis</name>
    <dbReference type="NCBI Taxonomy" id="2950024"/>
    <lineage>
        <taxon>Bacteria</taxon>
        <taxon>Pseudomonadati</taxon>
        <taxon>Spirochaetota</taxon>
        <taxon>Spirochaetia</taxon>
        <taxon>Leptospirales</taxon>
        <taxon>Leptospiraceae</taxon>
        <taxon>Leptospira</taxon>
    </lineage>
</organism>
<proteinExistence type="predicted"/>
<sequence>MILNPPNRYDFDLLNDEDSDLYTYTFDLAKLEKISSNYGQSVWESLTKALKDFVPDKSTNFVIFSGDDFYDGLPYSYQIGILGDIENNLHKILMREFEKHEAFSEFYFSENEYLIAQYRFYKKKVYIYNQFEFDTFFDETVGRKVYPRYLLHENMMGYLSEGLKILN</sequence>
<protein>
    <submittedName>
        <fullName evidence="1">Uncharacterized protein</fullName>
    </submittedName>
</protein>
<accession>A0ABT3M6B6</accession>
<gene>
    <name evidence="1" type="ORF">ND855_07235</name>
</gene>
<comment type="caution">
    <text evidence="1">The sequence shown here is derived from an EMBL/GenBank/DDBJ whole genome shotgun (WGS) entry which is preliminary data.</text>
</comment>
<name>A0ABT3M6B6_9LEPT</name>